<dbReference type="CDD" id="cd00130">
    <property type="entry name" value="PAS"/>
    <property type="match status" value="1"/>
</dbReference>
<dbReference type="SUPFAM" id="SSF55785">
    <property type="entry name" value="PYP-like sensor domain (PAS domain)"/>
    <property type="match status" value="2"/>
</dbReference>
<name>A0A2S7SUB0_9BACT</name>
<dbReference type="Pfam" id="PF13188">
    <property type="entry name" value="PAS_8"/>
    <property type="match status" value="2"/>
</dbReference>
<evidence type="ECO:0000256" key="2">
    <source>
        <dbReference type="ARBA" id="ARBA00012438"/>
    </source>
</evidence>
<dbReference type="GO" id="GO:0000155">
    <property type="term" value="F:phosphorelay sensor kinase activity"/>
    <property type="evidence" value="ECO:0007669"/>
    <property type="project" value="InterPro"/>
</dbReference>
<feature type="domain" description="PAS" evidence="3">
    <location>
        <begin position="124"/>
        <end position="193"/>
    </location>
</feature>
<feature type="domain" description="PAS" evidence="3">
    <location>
        <begin position="7"/>
        <end position="77"/>
    </location>
</feature>
<dbReference type="OrthoDB" id="6231665at2"/>
<gene>
    <name evidence="4" type="ORF">CJD36_016035</name>
</gene>
<sequence>MNHSAAADIQTILDNIVDGFLILDKEWNIKWCNKAFENIVGSYSVKANDGNFRKIGQSIDGLDIIGQIKDSAETGERQEMEVYLTQTKTWYSLNIYCSADNVVICFHDITCNKADTNNVLIDEQNLRILMDIIDQPVWLVDRECNILLCNEAFKRWIAYFIGTPLAKGDNVLDIKLGPDYLNKFKMCYELALNGKTFNTVEDLMVNGEMKFSTISFNPVFDKDNKLTGISCHASDITDQRKSLTRIDAQTQLLMEIANIQSHKVRGPVTTIMGLVKVFDYDDPANPENMEVLQGIASVTDSLDVIVRDVIRNINKLNKHTRKL</sequence>
<evidence type="ECO:0000313" key="4">
    <source>
        <dbReference type="EMBL" id="PQJ10201.1"/>
    </source>
</evidence>
<dbReference type="CDD" id="cd00082">
    <property type="entry name" value="HisKA"/>
    <property type="match status" value="1"/>
</dbReference>
<protein>
    <recommendedName>
        <fullName evidence="2">histidine kinase</fullName>
        <ecNumber evidence="2">2.7.13.3</ecNumber>
    </recommendedName>
</protein>
<comment type="caution">
    <text evidence="4">The sequence shown here is derived from an EMBL/GenBank/DDBJ whole genome shotgun (WGS) entry which is preliminary data.</text>
</comment>
<dbReference type="EMBL" id="PPSL01000004">
    <property type="protein sequence ID" value="PQJ10201.1"/>
    <property type="molecule type" value="Genomic_DNA"/>
</dbReference>
<dbReference type="SMART" id="SM00091">
    <property type="entry name" value="PAS"/>
    <property type="match status" value="2"/>
</dbReference>
<keyword evidence="5" id="KW-1185">Reference proteome</keyword>
<evidence type="ECO:0000313" key="5">
    <source>
        <dbReference type="Proteomes" id="UP000239872"/>
    </source>
</evidence>
<dbReference type="InterPro" id="IPR003661">
    <property type="entry name" value="HisK_dim/P_dom"/>
</dbReference>
<comment type="catalytic activity">
    <reaction evidence="1">
        <text>ATP + protein L-histidine = ADP + protein N-phospho-L-histidine.</text>
        <dbReference type="EC" id="2.7.13.3"/>
    </reaction>
</comment>
<dbReference type="InterPro" id="IPR035965">
    <property type="entry name" value="PAS-like_dom_sf"/>
</dbReference>
<organism evidence="4 5">
    <name type="scientific">Flavipsychrobacter stenotrophus</name>
    <dbReference type="NCBI Taxonomy" id="2077091"/>
    <lineage>
        <taxon>Bacteria</taxon>
        <taxon>Pseudomonadati</taxon>
        <taxon>Bacteroidota</taxon>
        <taxon>Chitinophagia</taxon>
        <taxon>Chitinophagales</taxon>
        <taxon>Chitinophagaceae</taxon>
        <taxon>Flavipsychrobacter</taxon>
    </lineage>
</organism>
<dbReference type="NCBIfam" id="TIGR00229">
    <property type="entry name" value="sensory_box"/>
    <property type="match status" value="1"/>
</dbReference>
<dbReference type="RefSeq" id="WP_105040210.1">
    <property type="nucleotide sequence ID" value="NZ_PPSL01000004.1"/>
</dbReference>
<evidence type="ECO:0000259" key="3">
    <source>
        <dbReference type="SMART" id="SM00091"/>
    </source>
</evidence>
<accession>A0A2S7SUB0</accession>
<dbReference type="Proteomes" id="UP000239872">
    <property type="component" value="Unassembled WGS sequence"/>
</dbReference>
<proteinExistence type="predicted"/>
<dbReference type="AlphaFoldDB" id="A0A2S7SUB0"/>
<dbReference type="Gene3D" id="3.30.450.20">
    <property type="entry name" value="PAS domain"/>
    <property type="match status" value="2"/>
</dbReference>
<dbReference type="InterPro" id="IPR000014">
    <property type="entry name" value="PAS"/>
</dbReference>
<reference evidence="4 5" key="1">
    <citation type="submission" date="2018-01" db="EMBL/GenBank/DDBJ databases">
        <title>A novel member of the phylum Bacteroidetes isolated from glacier ice.</title>
        <authorList>
            <person name="Liu Q."/>
            <person name="Xin Y.-H."/>
        </authorList>
    </citation>
    <scope>NUCLEOTIDE SEQUENCE [LARGE SCALE GENOMIC DNA]</scope>
    <source>
        <strain evidence="4 5">RB1R16</strain>
    </source>
</reference>
<dbReference type="EC" id="2.7.13.3" evidence="2"/>
<evidence type="ECO:0000256" key="1">
    <source>
        <dbReference type="ARBA" id="ARBA00000085"/>
    </source>
</evidence>